<keyword evidence="2" id="KW-1185">Reference proteome</keyword>
<organism evidence="1 2">
    <name type="scientific">Providencia sneebia DSM 19967</name>
    <dbReference type="NCBI Taxonomy" id="1141660"/>
    <lineage>
        <taxon>Bacteria</taxon>
        <taxon>Pseudomonadati</taxon>
        <taxon>Pseudomonadota</taxon>
        <taxon>Gammaproteobacteria</taxon>
        <taxon>Enterobacterales</taxon>
        <taxon>Morganellaceae</taxon>
        <taxon>Providencia</taxon>
    </lineage>
</organism>
<dbReference type="OrthoDB" id="9773828at2"/>
<dbReference type="HOGENOM" id="CLU_2900660_0_0_6"/>
<gene>
    <name evidence="1" type="ORF">OO7_07454</name>
</gene>
<evidence type="ECO:0000313" key="2">
    <source>
        <dbReference type="Proteomes" id="UP000010290"/>
    </source>
</evidence>
<evidence type="ECO:0000313" key="1">
    <source>
        <dbReference type="EMBL" id="EKT58535.1"/>
    </source>
</evidence>
<accession>K8WQV8</accession>
<proteinExistence type="predicted"/>
<dbReference type="RefSeq" id="WP_008915330.1">
    <property type="nucleotide sequence ID" value="NZ_CM001773.1"/>
</dbReference>
<protein>
    <submittedName>
        <fullName evidence="1">Uncharacterized protein</fullName>
    </submittedName>
</protein>
<dbReference type="PATRIC" id="fig|1141660.3.peg.1495"/>
<name>K8WQV8_9GAMM</name>
<reference evidence="1 2" key="1">
    <citation type="journal article" date="2012" name="BMC Genomics">
        <title>Comparative genomics of bacteria in the genus Providencia isolated from wild Drosophila melanogaster.</title>
        <authorList>
            <person name="Galac M.R."/>
            <person name="Lazzaro B.P."/>
        </authorList>
    </citation>
    <scope>NUCLEOTIDE SEQUENCE [LARGE SCALE GENOMIC DNA]</scope>
    <source>
        <strain evidence="1 2">DSM 19967</strain>
    </source>
</reference>
<dbReference type="AlphaFoldDB" id="K8WQV8"/>
<dbReference type="Proteomes" id="UP000010290">
    <property type="component" value="Chromosome"/>
</dbReference>
<dbReference type="EMBL" id="AKKN01000007">
    <property type="protein sequence ID" value="EKT58535.1"/>
    <property type="molecule type" value="Genomic_DNA"/>
</dbReference>
<comment type="caution">
    <text evidence="1">The sequence shown here is derived from an EMBL/GenBank/DDBJ whole genome shotgun (WGS) entry which is preliminary data.</text>
</comment>
<sequence length="62" mass="7119">MEQNLLFKVGEIKTFRSSFVSETENKINELLLTKEWVLISCVGGTDRDGYPIHEWCLGKISD</sequence>